<accession>A0A3N4ZBY9</accession>
<dbReference type="Gene3D" id="3.10.620.30">
    <property type="match status" value="1"/>
</dbReference>
<evidence type="ECO:0000313" key="3">
    <source>
        <dbReference type="Proteomes" id="UP000280726"/>
    </source>
</evidence>
<protein>
    <submittedName>
        <fullName evidence="2">Transglutaminase-like putative cysteine protease</fullName>
    </submittedName>
</protein>
<dbReference type="InterPro" id="IPR038765">
    <property type="entry name" value="Papain-like_cys_pep_sf"/>
</dbReference>
<sequence length="279" mass="30545">MTRLHVVHRTTFAYAHPVRVSYNELRMRPAAMLGQRVVESTLTVAPETWRSEYRDYWGTRVDAVEVLTPHESLTFVADSRVERDAAPQRVHGTEWASLAAPALTDRMSEMLMVSATTSPPPDLCELARDAAAGLGVHDGAVAVCEALRGEMEYVPGVTGVHTRAAEAWEARKGVCQDIVHLAVGTLRSLGIPARYVSGYLHPLAGAGTGEVAVGQSHAWVEFWSGDWYGFDPTNRIDVGPHHVLVARGREYRDVPPVRGVFSGGGRSTQHVEVLMTLEE</sequence>
<reference evidence="2 3" key="1">
    <citation type="submission" date="2018-11" db="EMBL/GenBank/DDBJ databases">
        <title>Sequencing the genomes of 1000 actinobacteria strains.</title>
        <authorList>
            <person name="Klenk H.-P."/>
        </authorList>
    </citation>
    <scope>NUCLEOTIDE SEQUENCE [LARGE SCALE GENOMIC DNA]</scope>
    <source>
        <strain evidence="2 3">DSM 14418</strain>
    </source>
</reference>
<dbReference type="RefSeq" id="WP_123919260.1">
    <property type="nucleotide sequence ID" value="NZ_RKRA01000001.1"/>
</dbReference>
<dbReference type="EMBL" id="RKRA01000001">
    <property type="protein sequence ID" value="RPF28790.1"/>
    <property type="molecule type" value="Genomic_DNA"/>
</dbReference>
<dbReference type="InterPro" id="IPR002931">
    <property type="entry name" value="Transglutaminase-like"/>
</dbReference>
<dbReference type="Pfam" id="PF08379">
    <property type="entry name" value="Bact_transglu_N"/>
    <property type="match status" value="1"/>
</dbReference>
<organism evidence="2 3">
    <name type="scientific">Georgenia muralis</name>
    <dbReference type="NCBI Taxonomy" id="154117"/>
    <lineage>
        <taxon>Bacteria</taxon>
        <taxon>Bacillati</taxon>
        <taxon>Actinomycetota</taxon>
        <taxon>Actinomycetes</taxon>
        <taxon>Micrococcales</taxon>
        <taxon>Bogoriellaceae</taxon>
        <taxon>Georgenia</taxon>
    </lineage>
</organism>
<dbReference type="SMART" id="SM00460">
    <property type="entry name" value="TGc"/>
    <property type="match status" value="1"/>
</dbReference>
<evidence type="ECO:0000313" key="2">
    <source>
        <dbReference type="EMBL" id="RPF28790.1"/>
    </source>
</evidence>
<dbReference type="PANTHER" id="PTHR33490">
    <property type="entry name" value="BLR5614 PROTEIN-RELATED"/>
    <property type="match status" value="1"/>
</dbReference>
<proteinExistence type="predicted"/>
<dbReference type="InterPro" id="IPR013589">
    <property type="entry name" value="Bac_transglu_N"/>
</dbReference>
<dbReference type="SUPFAM" id="SSF54001">
    <property type="entry name" value="Cysteine proteinases"/>
    <property type="match status" value="1"/>
</dbReference>
<evidence type="ECO:0000259" key="1">
    <source>
        <dbReference type="SMART" id="SM00460"/>
    </source>
</evidence>
<feature type="domain" description="Transglutaminase-like" evidence="1">
    <location>
        <begin position="167"/>
        <end position="234"/>
    </location>
</feature>
<keyword evidence="3" id="KW-1185">Reference proteome</keyword>
<dbReference type="GO" id="GO:0006508">
    <property type="term" value="P:proteolysis"/>
    <property type="evidence" value="ECO:0007669"/>
    <property type="project" value="UniProtKB-KW"/>
</dbReference>
<dbReference type="GO" id="GO:0008233">
    <property type="term" value="F:peptidase activity"/>
    <property type="evidence" value="ECO:0007669"/>
    <property type="project" value="UniProtKB-KW"/>
</dbReference>
<dbReference type="AlphaFoldDB" id="A0A3N4ZBY9"/>
<gene>
    <name evidence="2" type="ORF">EDD32_3335</name>
</gene>
<keyword evidence="2" id="KW-0645">Protease</keyword>
<dbReference type="OrthoDB" id="9804023at2"/>
<comment type="caution">
    <text evidence="2">The sequence shown here is derived from an EMBL/GenBank/DDBJ whole genome shotgun (WGS) entry which is preliminary data.</text>
</comment>
<dbReference type="Proteomes" id="UP000280726">
    <property type="component" value="Unassembled WGS sequence"/>
</dbReference>
<dbReference type="Pfam" id="PF01841">
    <property type="entry name" value="Transglut_core"/>
    <property type="match status" value="1"/>
</dbReference>
<name>A0A3N4ZBY9_9MICO</name>
<keyword evidence="2" id="KW-0378">Hydrolase</keyword>
<dbReference type="PANTHER" id="PTHR33490:SF6">
    <property type="entry name" value="SLL1049 PROTEIN"/>
    <property type="match status" value="1"/>
</dbReference>